<dbReference type="InterPro" id="IPR029021">
    <property type="entry name" value="Prot-tyrosine_phosphatase-like"/>
</dbReference>
<reference evidence="5" key="1">
    <citation type="submission" date="2019-12" db="EMBL/GenBank/DDBJ databases">
        <title>Whole genome sequencing of Haloarcula argentinensis strain pws5.</title>
        <authorList>
            <person name="Verma D.K."/>
            <person name="Gopal K."/>
            <person name="Prasad E.S."/>
        </authorList>
    </citation>
    <scope>NUCLEOTIDE SEQUENCE</scope>
    <source>
        <strain evidence="5">Pws5</strain>
    </source>
</reference>
<organism evidence="5 6">
    <name type="scientific">Haloarcula argentinensis</name>
    <dbReference type="NCBI Taxonomy" id="43776"/>
    <lineage>
        <taxon>Archaea</taxon>
        <taxon>Methanobacteriati</taxon>
        <taxon>Methanobacteriota</taxon>
        <taxon>Stenosarchaea group</taxon>
        <taxon>Halobacteria</taxon>
        <taxon>Halobacteriales</taxon>
        <taxon>Haloarculaceae</taxon>
        <taxon>Haloarcula</taxon>
    </lineage>
</organism>
<evidence type="ECO:0000256" key="1">
    <source>
        <dbReference type="ARBA" id="ARBA00008601"/>
    </source>
</evidence>
<dbReference type="SUPFAM" id="SSF52799">
    <property type="entry name" value="(Phosphotyrosine protein) phosphatases II"/>
    <property type="match status" value="1"/>
</dbReference>
<keyword evidence="3" id="KW-0904">Protein phosphatase</keyword>
<dbReference type="RefSeq" id="WP_170097649.1">
    <property type="nucleotide sequence ID" value="NZ_WOWA01000006.1"/>
</dbReference>
<dbReference type="InterPro" id="IPR016130">
    <property type="entry name" value="Tyr_Pase_AS"/>
</dbReference>
<feature type="domain" description="Tyrosine specific protein phosphatases" evidence="4">
    <location>
        <begin position="80"/>
        <end position="148"/>
    </location>
</feature>
<dbReference type="GO" id="GO:0004721">
    <property type="term" value="F:phosphoprotein phosphatase activity"/>
    <property type="evidence" value="ECO:0007669"/>
    <property type="project" value="UniProtKB-KW"/>
</dbReference>
<protein>
    <submittedName>
        <fullName evidence="5">Phosphatase</fullName>
    </submittedName>
</protein>
<dbReference type="Gene3D" id="3.90.190.10">
    <property type="entry name" value="Protein tyrosine phosphatase superfamily"/>
    <property type="match status" value="1"/>
</dbReference>
<sequence>MGENNAPSPTDHAVRPVGFVSDEPVIRQIGDRALYLGNKHAARPEAHNQSFEHVLSATSEAYPLTTAHHPLIDGAGNEWTAFEAAVDTARRFVRADGPALIHCKAGVSRSATLIATALAAEEKRPLSDALASVQAARPIATPNPALYELAVIYLAANAYRSLTPPEPTP</sequence>
<dbReference type="SMART" id="SM00195">
    <property type="entry name" value="DSPc"/>
    <property type="match status" value="1"/>
</dbReference>
<evidence type="ECO:0000313" key="5">
    <source>
        <dbReference type="EMBL" id="NLV14218.1"/>
    </source>
</evidence>
<dbReference type="EMBL" id="WOWA01000006">
    <property type="protein sequence ID" value="NLV14218.1"/>
    <property type="molecule type" value="Genomic_DNA"/>
</dbReference>
<dbReference type="InterPro" id="IPR020422">
    <property type="entry name" value="TYR_PHOSPHATASE_DUAL_dom"/>
</dbReference>
<accession>A0A847URD4</accession>
<comment type="caution">
    <text evidence="5">The sequence shown here is derived from an EMBL/GenBank/DDBJ whole genome shotgun (WGS) entry which is preliminary data.</text>
</comment>
<dbReference type="PANTHER" id="PTHR45961:SF6">
    <property type="entry name" value="IP21249P"/>
    <property type="match status" value="1"/>
</dbReference>
<dbReference type="InterPro" id="IPR000340">
    <property type="entry name" value="Dual-sp_phosphatase_cat-dom"/>
</dbReference>
<evidence type="ECO:0000256" key="3">
    <source>
        <dbReference type="ARBA" id="ARBA00022912"/>
    </source>
</evidence>
<gene>
    <name evidence="5" type="ORF">GOC77_13180</name>
</gene>
<evidence type="ECO:0000259" key="4">
    <source>
        <dbReference type="PROSITE" id="PS50056"/>
    </source>
</evidence>
<keyword evidence="2" id="KW-0378">Hydrolase</keyword>
<dbReference type="InterPro" id="IPR052103">
    <property type="entry name" value="Dual_spec_Phospatases"/>
</dbReference>
<evidence type="ECO:0000256" key="2">
    <source>
        <dbReference type="ARBA" id="ARBA00022801"/>
    </source>
</evidence>
<dbReference type="PROSITE" id="PS00383">
    <property type="entry name" value="TYR_PHOSPHATASE_1"/>
    <property type="match status" value="1"/>
</dbReference>
<dbReference type="InterPro" id="IPR000387">
    <property type="entry name" value="Tyr_Pase_dom"/>
</dbReference>
<dbReference type="PANTHER" id="PTHR45961">
    <property type="entry name" value="IP21249P"/>
    <property type="match status" value="1"/>
</dbReference>
<comment type="similarity">
    <text evidence="1">Belongs to the protein-tyrosine phosphatase family. Non-receptor class dual specificity subfamily.</text>
</comment>
<dbReference type="AlphaFoldDB" id="A0A847URD4"/>
<name>A0A847URD4_HALAR</name>
<dbReference type="PROSITE" id="PS50056">
    <property type="entry name" value="TYR_PHOSPHATASE_2"/>
    <property type="match status" value="1"/>
</dbReference>
<proteinExistence type="inferred from homology"/>
<dbReference type="Pfam" id="PF00782">
    <property type="entry name" value="DSPc"/>
    <property type="match status" value="1"/>
</dbReference>
<evidence type="ECO:0000313" key="6">
    <source>
        <dbReference type="Proteomes" id="UP000641625"/>
    </source>
</evidence>
<dbReference type="Proteomes" id="UP000641625">
    <property type="component" value="Unassembled WGS sequence"/>
</dbReference>